<dbReference type="EMBL" id="JAZHXI010000016">
    <property type="protein sequence ID" value="KAL2063045.1"/>
    <property type="molecule type" value="Genomic_DNA"/>
</dbReference>
<keyword evidence="1" id="KW-0175">Coiled coil</keyword>
<dbReference type="PANTHER" id="PTHR37543">
    <property type="entry name" value="CCCH ZINC FINGER DNA BINDING PROTEIN (AFU_ORTHOLOGUE AFUA_5G12760)"/>
    <property type="match status" value="1"/>
</dbReference>
<sequence>MAQVTDGSPAVVDQDLRLRFQQIAKLDNLKTQLLEDTLTNNSNYREQARQLALSNDKLTAQLAESKQLAESYKKLQLQLAESNKLAEANEKLQAQLAESNKKRKRDIQDLESERETRRQLQDKVEKFTTKVAAFDQGKFILVLIDADAQTNLFHDQYLTRGFEGGHAAAVALTDKVQDHLIKGLGASVEKAKALPIMIKAYANLQGLSNFCVRDQRLSSPDALSRFWSGFSRSSALVDFVDVGWGKEEADSKLREVLACYINNPLCIHVMLLCCHDAGYVPVLRPYSVKPTLCQKITLVSTGGIYHSMAALGFRSTNIFEPLFSATGSSMVVDRASLQLSTRPVPAETPQTNVGQASPAERSPVHGQTSPTGANAKTESQLPRPIGKENLVANADRLGPVLRDSAGKRVDKKLPFGTYDEQVQRIRNMNLCGWHYLRSDHNVATCKRSHDKLPRPLSSDDYDALWAVTRIGLCHRVRTGGDCDDVLCIYRHDAIVS</sequence>
<evidence type="ECO:0000313" key="5">
    <source>
        <dbReference type="Proteomes" id="UP001595075"/>
    </source>
</evidence>
<accession>A0ABR4BZF1</accession>
<evidence type="ECO:0000256" key="1">
    <source>
        <dbReference type="SAM" id="Coils"/>
    </source>
</evidence>
<feature type="region of interest" description="Disordered" evidence="2">
    <location>
        <begin position="341"/>
        <end position="385"/>
    </location>
</feature>
<gene>
    <name evidence="4" type="ORF">VTL71DRAFT_6117</name>
</gene>
<protein>
    <recommendedName>
        <fullName evidence="3">DUF7923 domain-containing protein</fullName>
    </recommendedName>
</protein>
<evidence type="ECO:0000256" key="2">
    <source>
        <dbReference type="SAM" id="MobiDB-lite"/>
    </source>
</evidence>
<evidence type="ECO:0000313" key="4">
    <source>
        <dbReference type="EMBL" id="KAL2063045.1"/>
    </source>
</evidence>
<comment type="caution">
    <text evidence="4">The sequence shown here is derived from an EMBL/GenBank/DDBJ whole genome shotgun (WGS) entry which is preliminary data.</text>
</comment>
<reference evidence="4 5" key="1">
    <citation type="journal article" date="2024" name="Commun. Biol.">
        <title>Comparative genomic analysis of thermophilic fungi reveals convergent evolutionary adaptations and gene losses.</title>
        <authorList>
            <person name="Steindorff A.S."/>
            <person name="Aguilar-Pontes M.V."/>
            <person name="Robinson A.J."/>
            <person name="Andreopoulos B."/>
            <person name="LaButti K."/>
            <person name="Kuo A."/>
            <person name="Mondo S."/>
            <person name="Riley R."/>
            <person name="Otillar R."/>
            <person name="Haridas S."/>
            <person name="Lipzen A."/>
            <person name="Grimwood J."/>
            <person name="Schmutz J."/>
            <person name="Clum A."/>
            <person name="Reid I.D."/>
            <person name="Moisan M.C."/>
            <person name="Butler G."/>
            <person name="Nguyen T.T.M."/>
            <person name="Dewar K."/>
            <person name="Conant G."/>
            <person name="Drula E."/>
            <person name="Henrissat B."/>
            <person name="Hansel C."/>
            <person name="Singer S."/>
            <person name="Hutchinson M.I."/>
            <person name="de Vries R.P."/>
            <person name="Natvig D.O."/>
            <person name="Powell A.J."/>
            <person name="Tsang A."/>
            <person name="Grigoriev I.V."/>
        </authorList>
    </citation>
    <scope>NUCLEOTIDE SEQUENCE [LARGE SCALE GENOMIC DNA]</scope>
    <source>
        <strain evidence="4 5">CBS 494.80</strain>
    </source>
</reference>
<name>A0ABR4BZF1_9HELO</name>
<dbReference type="Pfam" id="PF25540">
    <property type="entry name" value="DUF7923"/>
    <property type="match status" value="1"/>
</dbReference>
<proteinExistence type="predicted"/>
<dbReference type="Proteomes" id="UP001595075">
    <property type="component" value="Unassembled WGS sequence"/>
</dbReference>
<dbReference type="PANTHER" id="PTHR37543:SF1">
    <property type="entry name" value="CCCH ZINC FINGER DNA BINDING PROTEIN (AFU_ORTHOLOGUE AFUA_5G12760)"/>
    <property type="match status" value="1"/>
</dbReference>
<feature type="coiled-coil region" evidence="1">
    <location>
        <begin position="41"/>
        <end position="130"/>
    </location>
</feature>
<dbReference type="InterPro" id="IPR057683">
    <property type="entry name" value="DUF7923"/>
</dbReference>
<feature type="domain" description="DUF7923" evidence="3">
    <location>
        <begin position="136"/>
        <end position="318"/>
    </location>
</feature>
<feature type="compositionally biased region" description="Polar residues" evidence="2">
    <location>
        <begin position="365"/>
        <end position="380"/>
    </location>
</feature>
<keyword evidence="5" id="KW-1185">Reference proteome</keyword>
<organism evidence="4 5">
    <name type="scientific">Oculimacula yallundae</name>
    <dbReference type="NCBI Taxonomy" id="86028"/>
    <lineage>
        <taxon>Eukaryota</taxon>
        <taxon>Fungi</taxon>
        <taxon>Dikarya</taxon>
        <taxon>Ascomycota</taxon>
        <taxon>Pezizomycotina</taxon>
        <taxon>Leotiomycetes</taxon>
        <taxon>Helotiales</taxon>
        <taxon>Ploettnerulaceae</taxon>
        <taxon>Oculimacula</taxon>
    </lineage>
</organism>
<evidence type="ECO:0000259" key="3">
    <source>
        <dbReference type="Pfam" id="PF25540"/>
    </source>
</evidence>